<reference evidence="2 3" key="3">
    <citation type="journal article" date="2013" name="Rice">
        <title>Improvement of the Oryza sativa Nipponbare reference genome using next generation sequence and optical map data.</title>
        <authorList>
            <person name="Kawahara Y."/>
            <person name="de la Bastide M."/>
            <person name="Hamilton J.P."/>
            <person name="Kanamori H."/>
            <person name="McCombie W.R."/>
            <person name="Ouyang S."/>
            <person name="Schwartz D.C."/>
            <person name="Tanaka T."/>
            <person name="Wu J."/>
            <person name="Zhou S."/>
            <person name="Childs K.L."/>
            <person name="Davidson R.M."/>
            <person name="Lin H."/>
            <person name="Quesada-Ocampo L."/>
            <person name="Vaillancourt B."/>
            <person name="Sakai H."/>
            <person name="Lee S.S."/>
            <person name="Kim J."/>
            <person name="Numa H."/>
            <person name="Itoh T."/>
            <person name="Buell C.R."/>
            <person name="Matsumoto T."/>
        </authorList>
    </citation>
    <scope>NUCLEOTIDE SEQUENCE [LARGE SCALE GENOMIC DNA]</scope>
    <source>
        <strain evidence="3">cv. Nipponbare</strain>
    </source>
</reference>
<feature type="region of interest" description="Disordered" evidence="1">
    <location>
        <begin position="151"/>
        <end position="175"/>
    </location>
</feature>
<gene>
    <name evidence="2" type="ordered locus">Os06g0273400</name>
    <name evidence="2" type="ORF">OSNPB_060273400</name>
</gene>
<dbReference type="InParanoid" id="A0A0P0WVB2"/>
<dbReference type="EMBL" id="AP014962">
    <property type="protein sequence ID" value="BAS97210.1"/>
    <property type="molecule type" value="Genomic_DNA"/>
</dbReference>
<organism evidence="2 3">
    <name type="scientific">Oryza sativa subsp. japonica</name>
    <name type="common">Rice</name>
    <dbReference type="NCBI Taxonomy" id="39947"/>
    <lineage>
        <taxon>Eukaryota</taxon>
        <taxon>Viridiplantae</taxon>
        <taxon>Streptophyta</taxon>
        <taxon>Embryophyta</taxon>
        <taxon>Tracheophyta</taxon>
        <taxon>Spermatophyta</taxon>
        <taxon>Magnoliopsida</taxon>
        <taxon>Liliopsida</taxon>
        <taxon>Poales</taxon>
        <taxon>Poaceae</taxon>
        <taxon>BOP clade</taxon>
        <taxon>Oryzoideae</taxon>
        <taxon>Oryzeae</taxon>
        <taxon>Oryzinae</taxon>
        <taxon>Oryza</taxon>
        <taxon>Oryza sativa</taxon>
    </lineage>
</organism>
<sequence>PVHAVVVQRHVLVRPVPVPARVPVRPRHHRRRRVHQQHPHRAPARRRRRLRPPELLHLRRVEVHVQPGHPRLARRGRPRAPAVAALVPLAALEVRRRRQRAHDHRAVEHACGGERAQRGAERQGQGVAEGEVGDAREAAAVAADEAAALVEHGRAVEPDPRGDDDVVEARHGGRPGGVRLVEVEVPHPAGGVRLVRRHEVRRPEDGDGEVVGLVPHRPELWIRRLGDFSRILHLQKKKKNK</sequence>
<reference evidence="2 3" key="2">
    <citation type="journal article" date="2013" name="Plant Cell Physiol.">
        <title>Rice Annotation Project Database (RAP-DB): an integrative and interactive database for rice genomics.</title>
        <authorList>
            <person name="Sakai H."/>
            <person name="Lee S.S."/>
            <person name="Tanaka T."/>
            <person name="Numa H."/>
            <person name="Kim J."/>
            <person name="Kawahara Y."/>
            <person name="Wakimoto H."/>
            <person name="Yang C.C."/>
            <person name="Iwamoto M."/>
            <person name="Abe T."/>
            <person name="Yamada Y."/>
            <person name="Muto A."/>
            <person name="Inokuchi H."/>
            <person name="Ikemura T."/>
            <person name="Matsumoto T."/>
            <person name="Sasaki T."/>
            <person name="Itoh T."/>
        </authorList>
    </citation>
    <scope>NUCLEOTIDE SEQUENCE [LARGE SCALE GENOMIC DNA]</scope>
    <source>
        <strain evidence="3">cv. Nipponbare</strain>
    </source>
</reference>
<evidence type="ECO:0000313" key="3">
    <source>
        <dbReference type="Proteomes" id="UP000059680"/>
    </source>
</evidence>
<feature type="region of interest" description="Disordered" evidence="1">
    <location>
        <begin position="25"/>
        <end position="51"/>
    </location>
</feature>
<feature type="non-terminal residue" evidence="2">
    <location>
        <position position="1"/>
    </location>
</feature>
<evidence type="ECO:0000256" key="1">
    <source>
        <dbReference type="SAM" id="MobiDB-lite"/>
    </source>
</evidence>
<reference evidence="3" key="1">
    <citation type="journal article" date="2005" name="Nature">
        <title>The map-based sequence of the rice genome.</title>
        <authorList>
            <consortium name="International rice genome sequencing project (IRGSP)"/>
            <person name="Matsumoto T."/>
            <person name="Wu J."/>
            <person name="Kanamori H."/>
            <person name="Katayose Y."/>
            <person name="Fujisawa M."/>
            <person name="Namiki N."/>
            <person name="Mizuno H."/>
            <person name="Yamamoto K."/>
            <person name="Antonio B.A."/>
            <person name="Baba T."/>
            <person name="Sakata K."/>
            <person name="Nagamura Y."/>
            <person name="Aoki H."/>
            <person name="Arikawa K."/>
            <person name="Arita K."/>
            <person name="Bito T."/>
            <person name="Chiden Y."/>
            <person name="Fujitsuka N."/>
            <person name="Fukunaka R."/>
            <person name="Hamada M."/>
            <person name="Harada C."/>
            <person name="Hayashi A."/>
            <person name="Hijishita S."/>
            <person name="Honda M."/>
            <person name="Hosokawa S."/>
            <person name="Ichikawa Y."/>
            <person name="Idonuma A."/>
            <person name="Iijima M."/>
            <person name="Ikeda M."/>
            <person name="Ikeno M."/>
            <person name="Ito K."/>
            <person name="Ito S."/>
            <person name="Ito T."/>
            <person name="Ito Y."/>
            <person name="Ito Y."/>
            <person name="Iwabuchi A."/>
            <person name="Kamiya K."/>
            <person name="Karasawa W."/>
            <person name="Kurita K."/>
            <person name="Katagiri S."/>
            <person name="Kikuta A."/>
            <person name="Kobayashi H."/>
            <person name="Kobayashi N."/>
            <person name="Machita K."/>
            <person name="Maehara T."/>
            <person name="Masukawa M."/>
            <person name="Mizubayashi T."/>
            <person name="Mukai Y."/>
            <person name="Nagasaki H."/>
            <person name="Nagata Y."/>
            <person name="Naito S."/>
            <person name="Nakashima M."/>
            <person name="Nakama Y."/>
            <person name="Nakamichi Y."/>
            <person name="Nakamura M."/>
            <person name="Meguro A."/>
            <person name="Negishi M."/>
            <person name="Ohta I."/>
            <person name="Ohta T."/>
            <person name="Okamoto M."/>
            <person name="Ono N."/>
            <person name="Saji S."/>
            <person name="Sakaguchi M."/>
            <person name="Sakai K."/>
            <person name="Shibata M."/>
            <person name="Shimokawa T."/>
            <person name="Song J."/>
            <person name="Takazaki Y."/>
            <person name="Terasawa K."/>
            <person name="Tsugane M."/>
            <person name="Tsuji K."/>
            <person name="Ueda S."/>
            <person name="Waki K."/>
            <person name="Yamagata H."/>
            <person name="Yamamoto M."/>
            <person name="Yamamoto S."/>
            <person name="Yamane H."/>
            <person name="Yoshiki S."/>
            <person name="Yoshihara R."/>
            <person name="Yukawa K."/>
            <person name="Zhong H."/>
            <person name="Yano M."/>
            <person name="Yuan Q."/>
            <person name="Ouyang S."/>
            <person name="Liu J."/>
            <person name="Jones K.M."/>
            <person name="Gansberger K."/>
            <person name="Moffat K."/>
            <person name="Hill J."/>
            <person name="Bera J."/>
            <person name="Fadrosh D."/>
            <person name="Jin S."/>
            <person name="Johri S."/>
            <person name="Kim M."/>
            <person name="Overton L."/>
            <person name="Reardon M."/>
            <person name="Tsitrin T."/>
            <person name="Vuong H."/>
            <person name="Weaver B."/>
            <person name="Ciecko A."/>
            <person name="Tallon L."/>
            <person name="Jackson J."/>
            <person name="Pai G."/>
            <person name="Aken S.V."/>
            <person name="Utterback T."/>
            <person name="Reidmuller S."/>
            <person name="Feldblyum T."/>
            <person name="Hsiao J."/>
            <person name="Zismann V."/>
            <person name="Iobst S."/>
            <person name="de Vazeille A.R."/>
            <person name="Buell C.R."/>
            <person name="Ying K."/>
            <person name="Li Y."/>
            <person name="Lu T."/>
            <person name="Huang Y."/>
            <person name="Zhao Q."/>
            <person name="Feng Q."/>
            <person name="Zhang L."/>
            <person name="Zhu J."/>
            <person name="Weng Q."/>
            <person name="Mu J."/>
            <person name="Lu Y."/>
            <person name="Fan D."/>
            <person name="Liu Y."/>
            <person name="Guan J."/>
            <person name="Zhang Y."/>
            <person name="Yu S."/>
            <person name="Liu X."/>
            <person name="Zhang Y."/>
            <person name="Hong G."/>
            <person name="Han B."/>
            <person name="Choisne N."/>
            <person name="Demange N."/>
            <person name="Orjeda G."/>
            <person name="Samain S."/>
            <person name="Cattolico L."/>
            <person name="Pelletier E."/>
            <person name="Couloux A."/>
            <person name="Segurens B."/>
            <person name="Wincker P."/>
            <person name="D'Hont A."/>
            <person name="Scarpelli C."/>
            <person name="Weissenbach J."/>
            <person name="Salanoubat M."/>
            <person name="Quetier F."/>
            <person name="Yu Y."/>
            <person name="Kim H.R."/>
            <person name="Rambo T."/>
            <person name="Currie J."/>
            <person name="Collura K."/>
            <person name="Luo M."/>
            <person name="Yang T."/>
            <person name="Ammiraju J.S.S."/>
            <person name="Engler F."/>
            <person name="Soderlund C."/>
            <person name="Wing R.A."/>
            <person name="Palmer L.E."/>
            <person name="de la Bastide M."/>
            <person name="Spiegel L."/>
            <person name="Nascimento L."/>
            <person name="Zutavern T."/>
            <person name="O'Shaughnessy A."/>
            <person name="Dike S."/>
            <person name="Dedhia N."/>
            <person name="Preston R."/>
            <person name="Balija V."/>
            <person name="McCombie W.R."/>
            <person name="Chow T."/>
            <person name="Chen H."/>
            <person name="Chung M."/>
            <person name="Chen C."/>
            <person name="Shaw J."/>
            <person name="Wu H."/>
            <person name="Hsiao K."/>
            <person name="Chao Y."/>
            <person name="Chu M."/>
            <person name="Cheng C."/>
            <person name="Hour A."/>
            <person name="Lee P."/>
            <person name="Lin S."/>
            <person name="Lin Y."/>
            <person name="Liou J."/>
            <person name="Liu S."/>
            <person name="Hsing Y."/>
            <person name="Raghuvanshi S."/>
            <person name="Mohanty A."/>
            <person name="Bharti A.K."/>
            <person name="Gaur A."/>
            <person name="Gupta V."/>
            <person name="Kumar D."/>
            <person name="Ravi V."/>
            <person name="Vij S."/>
            <person name="Kapur A."/>
            <person name="Khurana P."/>
            <person name="Khurana P."/>
            <person name="Khurana J.P."/>
            <person name="Tyagi A.K."/>
            <person name="Gaikwad K."/>
            <person name="Singh A."/>
            <person name="Dalal V."/>
            <person name="Srivastava S."/>
            <person name="Dixit A."/>
            <person name="Pal A.K."/>
            <person name="Ghazi I.A."/>
            <person name="Yadav M."/>
            <person name="Pandit A."/>
            <person name="Bhargava A."/>
            <person name="Sureshbabu K."/>
            <person name="Batra K."/>
            <person name="Sharma T.R."/>
            <person name="Mohapatra T."/>
            <person name="Singh N.K."/>
            <person name="Messing J."/>
            <person name="Nelson A.B."/>
            <person name="Fuks G."/>
            <person name="Kavchok S."/>
            <person name="Keizer G."/>
            <person name="Linton E."/>
            <person name="Llaca V."/>
            <person name="Song R."/>
            <person name="Tanyolac B."/>
            <person name="Young S."/>
            <person name="Ho-Il K."/>
            <person name="Hahn J.H."/>
            <person name="Sangsakoo G."/>
            <person name="Vanavichit A."/>
            <person name="de Mattos Luiz.A.T."/>
            <person name="Zimmer P.D."/>
            <person name="Malone G."/>
            <person name="Dellagostin O."/>
            <person name="de Oliveira A.C."/>
            <person name="Bevan M."/>
            <person name="Bancroft I."/>
            <person name="Minx P."/>
            <person name="Cordum H."/>
            <person name="Wilson R."/>
            <person name="Cheng Z."/>
            <person name="Jin W."/>
            <person name="Jiang J."/>
            <person name="Leong S.A."/>
            <person name="Iwama H."/>
            <person name="Gojobori T."/>
            <person name="Itoh T."/>
            <person name="Niimura Y."/>
            <person name="Fujii Y."/>
            <person name="Habara T."/>
            <person name="Sakai H."/>
            <person name="Sato Y."/>
            <person name="Wilson G."/>
            <person name="Kumar K."/>
            <person name="McCouch S."/>
            <person name="Juretic N."/>
            <person name="Hoen D."/>
            <person name="Wright S."/>
            <person name="Bruskiewich R."/>
            <person name="Bureau T."/>
            <person name="Miyao A."/>
            <person name="Hirochika H."/>
            <person name="Nishikawa T."/>
            <person name="Kadowaki K."/>
            <person name="Sugiura M."/>
            <person name="Burr B."/>
            <person name="Sasaki T."/>
        </authorList>
    </citation>
    <scope>NUCLEOTIDE SEQUENCE [LARGE SCALE GENOMIC DNA]</scope>
    <source>
        <strain evidence="3">cv. Nipponbare</strain>
    </source>
</reference>
<evidence type="ECO:0000313" key="2">
    <source>
        <dbReference type="EMBL" id="BAS97210.1"/>
    </source>
</evidence>
<name>A0A0P0WVB2_ORYSJ</name>
<keyword evidence="3" id="KW-1185">Reference proteome</keyword>
<dbReference type="AlphaFoldDB" id="A0A0P0WVB2"/>
<protein>
    <submittedName>
        <fullName evidence="2">Os06g0273400 protein</fullName>
    </submittedName>
</protein>
<accession>A0A0P0WVB2</accession>
<feature type="region of interest" description="Disordered" evidence="1">
    <location>
        <begin position="105"/>
        <end position="138"/>
    </location>
</feature>
<dbReference type="Gramene" id="Os06t0273400-01">
    <property type="protein sequence ID" value="Os06t0273400-01"/>
    <property type="gene ID" value="Os06g0273400"/>
</dbReference>
<dbReference type="PaxDb" id="39947-A0A0P0WVB2"/>
<feature type="compositionally biased region" description="Basic and acidic residues" evidence="1">
    <location>
        <begin position="151"/>
        <end position="171"/>
    </location>
</feature>
<dbReference type="Proteomes" id="UP000059680">
    <property type="component" value="Chromosome 6"/>
</dbReference>
<feature type="compositionally biased region" description="Basic residues" evidence="1">
    <location>
        <begin position="25"/>
        <end position="50"/>
    </location>
</feature>
<feature type="compositionally biased region" description="Basic and acidic residues" evidence="1">
    <location>
        <begin position="105"/>
        <end position="121"/>
    </location>
</feature>
<proteinExistence type="predicted"/>